<keyword evidence="3 5" id="KW-0418">Kinase</keyword>
<feature type="domain" description="Carbohydrate kinase PfkB" evidence="4">
    <location>
        <begin position="18"/>
        <end position="297"/>
    </location>
</feature>
<dbReference type="Gene3D" id="3.40.1190.20">
    <property type="match status" value="1"/>
</dbReference>
<proteinExistence type="inferred from homology"/>
<dbReference type="InterPro" id="IPR011611">
    <property type="entry name" value="PfkB_dom"/>
</dbReference>
<dbReference type="Pfam" id="PF00294">
    <property type="entry name" value="PfkB"/>
    <property type="match status" value="1"/>
</dbReference>
<gene>
    <name evidence="5" type="ORF">ACFOWX_08190</name>
</gene>
<protein>
    <submittedName>
        <fullName evidence="5">Sugar kinase</fullName>
    </submittedName>
</protein>
<evidence type="ECO:0000259" key="4">
    <source>
        <dbReference type="Pfam" id="PF00294"/>
    </source>
</evidence>
<dbReference type="EMBL" id="JBHSDH010000013">
    <property type="protein sequence ID" value="MFC4292394.1"/>
    <property type="molecule type" value="Genomic_DNA"/>
</dbReference>
<evidence type="ECO:0000313" key="5">
    <source>
        <dbReference type="EMBL" id="MFC4292394.1"/>
    </source>
</evidence>
<dbReference type="InterPro" id="IPR050306">
    <property type="entry name" value="PfkB_Carbo_kinase"/>
</dbReference>
<dbReference type="GO" id="GO:0016301">
    <property type="term" value="F:kinase activity"/>
    <property type="evidence" value="ECO:0007669"/>
    <property type="project" value="UniProtKB-KW"/>
</dbReference>
<reference evidence="6" key="1">
    <citation type="journal article" date="2019" name="Int. J. Syst. Evol. Microbiol.">
        <title>The Global Catalogue of Microorganisms (GCM) 10K type strain sequencing project: providing services to taxonomists for standard genome sequencing and annotation.</title>
        <authorList>
            <consortium name="The Broad Institute Genomics Platform"/>
            <consortium name="The Broad Institute Genome Sequencing Center for Infectious Disease"/>
            <person name="Wu L."/>
            <person name="Ma J."/>
        </authorList>
    </citation>
    <scope>NUCLEOTIDE SEQUENCE [LARGE SCALE GENOMIC DNA]</scope>
    <source>
        <strain evidence="6">CECT 8531</strain>
    </source>
</reference>
<evidence type="ECO:0000256" key="1">
    <source>
        <dbReference type="ARBA" id="ARBA00010688"/>
    </source>
</evidence>
<dbReference type="InterPro" id="IPR002173">
    <property type="entry name" value="Carboh/pur_kinase_PfkB_CS"/>
</dbReference>
<dbReference type="SUPFAM" id="SSF53613">
    <property type="entry name" value="Ribokinase-like"/>
    <property type="match status" value="1"/>
</dbReference>
<dbReference type="Proteomes" id="UP001595887">
    <property type="component" value="Unassembled WGS sequence"/>
</dbReference>
<sequence length="298" mass="32009">MTIFIFGEAMLEYHTRGGAHGVQYGGDTLNTAIHLSRMGHDVAYATAVGADPVSDALIAAWAAEGLNTNHILRHPQRSPGMYAIHLDDKGERSFLYWRDHSAARDMFSLPEMDAVITAAQKANLLYFSLITLAILPDDGRRKLLDLAATLRQNGGQVAYDSNFRPNLWANFAEARMWSQRAMAVTDIGLPTNVDECQLHEQQLSEAEIAARWTDSGCSEVVVKAGEKGCLLSRAGEAPVHFDANLVTVIDSSGAGDAFNAGYLGGRVAGMTAQDAIAKGQALASKVIGQYGAIPAMDT</sequence>
<dbReference type="RefSeq" id="WP_381423051.1">
    <property type="nucleotide sequence ID" value="NZ_JBHSDH010000013.1"/>
</dbReference>
<dbReference type="PROSITE" id="PS00584">
    <property type="entry name" value="PFKB_KINASES_2"/>
    <property type="match status" value="1"/>
</dbReference>
<comment type="caution">
    <text evidence="5">The sequence shown here is derived from an EMBL/GenBank/DDBJ whole genome shotgun (WGS) entry which is preliminary data.</text>
</comment>
<evidence type="ECO:0000313" key="6">
    <source>
        <dbReference type="Proteomes" id="UP001595887"/>
    </source>
</evidence>
<keyword evidence="2" id="KW-0808">Transferase</keyword>
<name>A0ABV8RI85_9SPHN</name>
<dbReference type="PANTHER" id="PTHR43085">
    <property type="entry name" value="HEXOKINASE FAMILY MEMBER"/>
    <property type="match status" value="1"/>
</dbReference>
<evidence type="ECO:0000256" key="2">
    <source>
        <dbReference type="ARBA" id="ARBA00022679"/>
    </source>
</evidence>
<dbReference type="CDD" id="cd01166">
    <property type="entry name" value="KdgK"/>
    <property type="match status" value="1"/>
</dbReference>
<organism evidence="5 6">
    <name type="scientific">Sphingorhabdus arenilitoris</name>
    <dbReference type="NCBI Taxonomy" id="1490041"/>
    <lineage>
        <taxon>Bacteria</taxon>
        <taxon>Pseudomonadati</taxon>
        <taxon>Pseudomonadota</taxon>
        <taxon>Alphaproteobacteria</taxon>
        <taxon>Sphingomonadales</taxon>
        <taxon>Sphingomonadaceae</taxon>
        <taxon>Sphingorhabdus</taxon>
    </lineage>
</organism>
<evidence type="ECO:0000256" key="3">
    <source>
        <dbReference type="ARBA" id="ARBA00022777"/>
    </source>
</evidence>
<dbReference type="InterPro" id="IPR029056">
    <property type="entry name" value="Ribokinase-like"/>
</dbReference>
<keyword evidence="6" id="KW-1185">Reference proteome</keyword>
<comment type="similarity">
    <text evidence="1">Belongs to the carbohydrate kinase PfkB family.</text>
</comment>
<dbReference type="PANTHER" id="PTHR43085:SF15">
    <property type="entry name" value="2-DEHYDRO-3-DEOXYGLUCONOKINASE"/>
    <property type="match status" value="1"/>
</dbReference>
<accession>A0ABV8RI85</accession>